<organism evidence="1 2">
    <name type="scientific">Pseudooceanicola algae</name>
    <dbReference type="NCBI Taxonomy" id="1537215"/>
    <lineage>
        <taxon>Bacteria</taxon>
        <taxon>Pseudomonadati</taxon>
        <taxon>Pseudomonadota</taxon>
        <taxon>Alphaproteobacteria</taxon>
        <taxon>Rhodobacterales</taxon>
        <taxon>Paracoccaceae</taxon>
        <taxon>Pseudooceanicola</taxon>
    </lineage>
</organism>
<dbReference type="InterPro" id="IPR036768">
    <property type="entry name" value="PolIII_chi_sf"/>
</dbReference>
<dbReference type="Gene3D" id="3.40.50.10110">
    <property type="entry name" value="DNA polymerase III subunit chi"/>
    <property type="match status" value="1"/>
</dbReference>
<dbReference type="RefSeq" id="WP_119839970.1">
    <property type="nucleotide sequence ID" value="NZ_CP060436.1"/>
</dbReference>
<reference evidence="1 2" key="1">
    <citation type="submission" date="2020-08" db="EMBL/GenBank/DDBJ databases">
        <title>Genome sequence of Rhodobacteraceae bacterium Lw-13e.</title>
        <authorList>
            <person name="Poehlein A."/>
            <person name="Wolter L."/>
            <person name="Daniel R."/>
            <person name="Brinkhoff T."/>
        </authorList>
    </citation>
    <scope>NUCLEOTIDE SEQUENCE [LARGE SCALE GENOMIC DNA]</scope>
    <source>
        <strain evidence="1 2">Lw-13e</strain>
    </source>
</reference>
<dbReference type="Proteomes" id="UP000283786">
    <property type="component" value="Chromosome"/>
</dbReference>
<proteinExistence type="predicted"/>
<dbReference type="PANTHER" id="PTHR38767">
    <property type="entry name" value="DNA POLYMERASE III SUBUNIT CHI"/>
    <property type="match status" value="1"/>
</dbReference>
<dbReference type="AlphaFoldDB" id="A0A418SE70"/>
<dbReference type="GO" id="GO:0003887">
    <property type="term" value="F:DNA-directed DNA polymerase activity"/>
    <property type="evidence" value="ECO:0007669"/>
    <property type="project" value="InterPro"/>
</dbReference>
<protein>
    <submittedName>
        <fullName evidence="1">Uncharacterized protein</fullName>
    </submittedName>
</protein>
<dbReference type="EMBL" id="CP060436">
    <property type="protein sequence ID" value="QPM89552.1"/>
    <property type="molecule type" value="Genomic_DNA"/>
</dbReference>
<dbReference type="InterPro" id="IPR007459">
    <property type="entry name" value="DNA_pol3_chi"/>
</dbReference>
<evidence type="ECO:0000313" key="1">
    <source>
        <dbReference type="EMBL" id="QPM89552.1"/>
    </source>
</evidence>
<dbReference type="SUPFAM" id="SSF102400">
    <property type="entry name" value="DNA polymerase III chi subunit"/>
    <property type="match status" value="1"/>
</dbReference>
<dbReference type="KEGG" id="palw:PSAL_007730"/>
<dbReference type="OrthoDB" id="9795973at2"/>
<name>A0A418SE70_9RHOB</name>
<dbReference type="Pfam" id="PF04364">
    <property type="entry name" value="DNA_pol3_chi"/>
    <property type="match status" value="1"/>
</dbReference>
<gene>
    <name evidence="1" type="ORF">PSAL_007730</name>
</gene>
<dbReference type="NCBIfam" id="NF004347">
    <property type="entry name" value="PRK05728.1-4"/>
    <property type="match status" value="1"/>
</dbReference>
<keyword evidence="2" id="KW-1185">Reference proteome</keyword>
<dbReference type="GO" id="GO:0032298">
    <property type="term" value="P:positive regulation of DNA-templated DNA replication initiation"/>
    <property type="evidence" value="ECO:0007669"/>
    <property type="project" value="TreeGrafter"/>
</dbReference>
<evidence type="ECO:0000313" key="2">
    <source>
        <dbReference type="Proteomes" id="UP000283786"/>
    </source>
</evidence>
<sequence>MAEVYFYHLTRSSTQDALLALLPRALQAGWRVAVRGRDPERIDQLDQMLWRGRPGDFLPHGQDKNPHPELQPVLLTLGAPSNDPQCLMSIDGADLDPSEIAAMARCCIFFDGQDPQATAQARTQWKALTAAGCAVIYWSEESGRWEKKAETGTR</sequence>
<accession>A0A418SE70</accession>
<dbReference type="GO" id="GO:0003677">
    <property type="term" value="F:DNA binding"/>
    <property type="evidence" value="ECO:0007669"/>
    <property type="project" value="InterPro"/>
</dbReference>
<dbReference type="GO" id="GO:0006260">
    <property type="term" value="P:DNA replication"/>
    <property type="evidence" value="ECO:0007669"/>
    <property type="project" value="InterPro"/>
</dbReference>
<dbReference type="PANTHER" id="PTHR38767:SF1">
    <property type="entry name" value="DNA POLYMERASE III SUBUNIT CHI"/>
    <property type="match status" value="1"/>
</dbReference>